<dbReference type="AlphaFoldDB" id="A0A0G0HIS4"/>
<name>A0A0G0HIS4_9BACT</name>
<evidence type="ECO:0000313" key="3">
    <source>
        <dbReference type="Proteomes" id="UP000034075"/>
    </source>
</evidence>
<feature type="transmembrane region" description="Helical" evidence="1">
    <location>
        <begin position="12"/>
        <end position="30"/>
    </location>
</feature>
<protein>
    <recommendedName>
        <fullName evidence="4">Polysaccharide biosynthesis protein</fullName>
    </recommendedName>
</protein>
<evidence type="ECO:0008006" key="4">
    <source>
        <dbReference type="Google" id="ProtNLM"/>
    </source>
</evidence>
<dbReference type="EMBL" id="LBSF01000008">
    <property type="protein sequence ID" value="KKQ11969.1"/>
    <property type="molecule type" value="Genomic_DNA"/>
</dbReference>
<proteinExistence type="predicted"/>
<evidence type="ECO:0000256" key="1">
    <source>
        <dbReference type="SAM" id="Phobius"/>
    </source>
</evidence>
<keyword evidence="1" id="KW-1133">Transmembrane helix</keyword>
<sequence length="91" mass="10181">MKTPKDLGYIKNLLLTSVMGGLIGLLNYVFNIIVARYTESSVFGLFSAAMAIIYLLQIPATSIQAIITKKIGENRKYNMNGFKWESLIIFS</sequence>
<keyword evidence="1" id="KW-0472">Membrane</keyword>
<evidence type="ECO:0000313" key="2">
    <source>
        <dbReference type="EMBL" id="KKQ11969.1"/>
    </source>
</evidence>
<feature type="transmembrane region" description="Helical" evidence="1">
    <location>
        <begin position="42"/>
        <end position="67"/>
    </location>
</feature>
<reference evidence="2 3" key="1">
    <citation type="journal article" date="2015" name="Nature">
        <title>rRNA introns, odd ribosomes, and small enigmatic genomes across a large radiation of phyla.</title>
        <authorList>
            <person name="Brown C.T."/>
            <person name="Hug L.A."/>
            <person name="Thomas B.C."/>
            <person name="Sharon I."/>
            <person name="Castelle C.J."/>
            <person name="Singh A."/>
            <person name="Wilkins M.J."/>
            <person name="Williams K.H."/>
            <person name="Banfield J.F."/>
        </authorList>
    </citation>
    <scope>NUCLEOTIDE SEQUENCE [LARGE SCALE GENOMIC DNA]</scope>
</reference>
<accession>A0A0G0HIS4</accession>
<feature type="non-terminal residue" evidence="2">
    <location>
        <position position="91"/>
    </location>
</feature>
<comment type="caution">
    <text evidence="2">The sequence shown here is derived from an EMBL/GenBank/DDBJ whole genome shotgun (WGS) entry which is preliminary data.</text>
</comment>
<dbReference type="Proteomes" id="UP000034075">
    <property type="component" value="Unassembled WGS sequence"/>
</dbReference>
<organism evidence="2 3">
    <name type="scientific">candidate division WS6 bacterium GW2011_GWC2_36_7</name>
    <dbReference type="NCBI Taxonomy" id="1619091"/>
    <lineage>
        <taxon>Bacteria</taxon>
        <taxon>Candidatus Dojkabacteria</taxon>
    </lineage>
</organism>
<gene>
    <name evidence="2" type="ORF">US24_C0008G0001</name>
</gene>
<keyword evidence="1" id="KW-0812">Transmembrane</keyword>